<proteinExistence type="predicted"/>
<gene>
    <name evidence="1" type="ORF">MMSR116_16195</name>
</gene>
<dbReference type="EMBL" id="CP043538">
    <property type="protein sequence ID" value="QGY03253.1"/>
    <property type="molecule type" value="Genomic_DNA"/>
</dbReference>
<protein>
    <submittedName>
        <fullName evidence="1">Uncharacterized protein</fullName>
    </submittedName>
</protein>
<dbReference type="Proteomes" id="UP000012488">
    <property type="component" value="Chromosome"/>
</dbReference>
<accession>A0A6B9FL34</accession>
<dbReference type="OrthoDB" id="7866549at2"/>
<reference evidence="1 2" key="1">
    <citation type="journal article" date="2012" name="Genet. Mol. Biol.">
        <title>Analysis of 16S rRNA and mxaF genes revealing insights into Methylobacterium niche-specific plant association.</title>
        <authorList>
            <person name="Dourado M.N."/>
            <person name="Andreote F.D."/>
            <person name="Dini-Andreote F."/>
            <person name="Conti R."/>
            <person name="Araujo J.M."/>
            <person name="Araujo W.L."/>
        </authorList>
    </citation>
    <scope>NUCLEOTIDE SEQUENCE [LARGE SCALE GENOMIC DNA]</scope>
    <source>
        <strain evidence="1 2">SR1.6/6</strain>
    </source>
</reference>
<name>A0A6B9FL34_9HYPH</name>
<dbReference type="KEGG" id="mmes:MMSR116_16195"/>
<evidence type="ECO:0000313" key="1">
    <source>
        <dbReference type="EMBL" id="QGY03253.1"/>
    </source>
</evidence>
<evidence type="ECO:0000313" key="2">
    <source>
        <dbReference type="Proteomes" id="UP000012488"/>
    </source>
</evidence>
<dbReference type="AlphaFoldDB" id="A0A6B9FL34"/>
<reference evidence="1 2" key="2">
    <citation type="journal article" date="2013" name="Genome Announc.">
        <title>Draft Genome Sequence of Methylobacterium mesophilicum Strain SR1.6/6, Isolated from Citrus sinensis.</title>
        <authorList>
            <person name="Marinho Almeida D."/>
            <person name="Dini-Andreote F."/>
            <person name="Camargo Neves A.A."/>
            <person name="Juca Ramos R.T."/>
            <person name="Andreote F.D."/>
            <person name="Carneiro A.R."/>
            <person name="Oliveira de Souza Lima A."/>
            <person name="Caracciolo Gomes de Sa P.H."/>
            <person name="Ribeiro Barbosa M.S."/>
            <person name="Araujo W.L."/>
            <person name="Silva A."/>
        </authorList>
    </citation>
    <scope>NUCLEOTIDE SEQUENCE [LARGE SCALE GENOMIC DNA]</scope>
    <source>
        <strain evidence="1 2">SR1.6/6</strain>
    </source>
</reference>
<organism evidence="1 2">
    <name type="scientific">Methylobacterium mesophilicum SR1.6/6</name>
    <dbReference type="NCBI Taxonomy" id="908290"/>
    <lineage>
        <taxon>Bacteria</taxon>
        <taxon>Pseudomonadati</taxon>
        <taxon>Pseudomonadota</taxon>
        <taxon>Alphaproteobacteria</taxon>
        <taxon>Hyphomicrobiales</taxon>
        <taxon>Methylobacteriaceae</taxon>
        <taxon>Methylobacterium</taxon>
    </lineage>
</organism>
<dbReference type="RefSeq" id="WP_010682103.1">
    <property type="nucleotide sequence ID" value="NZ_CP043538.1"/>
</dbReference>
<sequence>MSRNVVVILDQKEGRNLVKRLCRKHGVRIAEFEELVQAQVNQVGKQRRRSMWAEFDDILDRMDEEPDHVS</sequence>